<dbReference type="PROSITE" id="PS51677">
    <property type="entry name" value="NODB"/>
    <property type="match status" value="1"/>
</dbReference>
<dbReference type="InterPro" id="IPR011330">
    <property type="entry name" value="Glyco_hydro/deAcase_b/a-brl"/>
</dbReference>
<comment type="caution">
    <text evidence="4">The sequence shown here is derived from an EMBL/GenBank/DDBJ whole genome shotgun (WGS) entry which is preliminary data.</text>
</comment>
<reference evidence="4" key="1">
    <citation type="submission" date="2023-07" db="EMBL/GenBank/DDBJ databases">
        <title>The genome sequence of Rhodocytophaga aerolata KACC 12507.</title>
        <authorList>
            <person name="Zhang X."/>
        </authorList>
    </citation>
    <scope>NUCLEOTIDE SEQUENCE</scope>
    <source>
        <strain evidence="4">KACC 12507</strain>
    </source>
</reference>
<dbReference type="RefSeq" id="WP_302039837.1">
    <property type="nucleotide sequence ID" value="NZ_JAUKPO010000015.1"/>
</dbReference>
<protein>
    <submittedName>
        <fullName evidence="4">Polysaccharide deacetylase family protein</fullName>
        <ecNumber evidence="4">3.-.-.-</ecNumber>
    </submittedName>
</protein>
<evidence type="ECO:0000313" key="5">
    <source>
        <dbReference type="Proteomes" id="UP001168528"/>
    </source>
</evidence>
<keyword evidence="1" id="KW-0479">Metal-binding</keyword>
<keyword evidence="2 4" id="KW-0378">Hydrolase</keyword>
<evidence type="ECO:0000256" key="1">
    <source>
        <dbReference type="ARBA" id="ARBA00022723"/>
    </source>
</evidence>
<feature type="domain" description="NodB homology" evidence="3">
    <location>
        <begin position="1"/>
        <end position="194"/>
    </location>
</feature>
<dbReference type="Pfam" id="PF01522">
    <property type="entry name" value="Polysacc_deac_1"/>
    <property type="match status" value="1"/>
</dbReference>
<dbReference type="Gene3D" id="3.20.20.370">
    <property type="entry name" value="Glycoside hydrolase/deacetylase"/>
    <property type="match status" value="1"/>
</dbReference>
<dbReference type="InterPro" id="IPR002509">
    <property type="entry name" value="NODB_dom"/>
</dbReference>
<evidence type="ECO:0000313" key="4">
    <source>
        <dbReference type="EMBL" id="MDO1449036.1"/>
    </source>
</evidence>
<organism evidence="4 5">
    <name type="scientific">Rhodocytophaga aerolata</name>
    <dbReference type="NCBI Taxonomy" id="455078"/>
    <lineage>
        <taxon>Bacteria</taxon>
        <taxon>Pseudomonadati</taxon>
        <taxon>Bacteroidota</taxon>
        <taxon>Cytophagia</taxon>
        <taxon>Cytophagales</taxon>
        <taxon>Rhodocytophagaceae</taxon>
        <taxon>Rhodocytophaga</taxon>
    </lineage>
</organism>
<gene>
    <name evidence="4" type="ORF">Q0590_22350</name>
</gene>
<proteinExistence type="predicted"/>
<dbReference type="Proteomes" id="UP001168528">
    <property type="component" value="Unassembled WGS sequence"/>
</dbReference>
<dbReference type="GO" id="GO:0016787">
    <property type="term" value="F:hydrolase activity"/>
    <property type="evidence" value="ECO:0007669"/>
    <property type="project" value="UniProtKB-KW"/>
</dbReference>
<name>A0ABT8RBG6_9BACT</name>
<dbReference type="CDD" id="cd10917">
    <property type="entry name" value="CE4_NodB_like_6s_7s"/>
    <property type="match status" value="1"/>
</dbReference>
<dbReference type="PANTHER" id="PTHR10587:SF133">
    <property type="entry name" value="CHITIN DEACETYLASE 1-RELATED"/>
    <property type="match status" value="1"/>
</dbReference>
<dbReference type="EC" id="3.-.-.-" evidence="4"/>
<evidence type="ECO:0000259" key="3">
    <source>
        <dbReference type="PROSITE" id="PS51677"/>
    </source>
</evidence>
<dbReference type="PANTHER" id="PTHR10587">
    <property type="entry name" value="GLYCOSYL TRANSFERASE-RELATED"/>
    <property type="match status" value="1"/>
</dbReference>
<sequence>MIQATLQQQKIKGSFFLTGNFYANPDYATLIRKLKKTGHYLGAHSDKHLLYADWTNRDSLLVSQEQFIQDLQANYALMATFGVEKKRAVYFIPPFEWYNATITQWTKEAGYKLVNFTPGTRSTTDYTYPEMGKRYVSSDQIYRSILACEATDTHGLNGFILLMHVGTDPRRTDKFYFQLDRLVTELKSKGYKFVRIDELLE</sequence>
<accession>A0ABT8RBG6</accession>
<evidence type="ECO:0000256" key="2">
    <source>
        <dbReference type="ARBA" id="ARBA00022801"/>
    </source>
</evidence>
<dbReference type="SUPFAM" id="SSF88713">
    <property type="entry name" value="Glycoside hydrolase/deacetylase"/>
    <property type="match status" value="1"/>
</dbReference>
<keyword evidence="5" id="KW-1185">Reference proteome</keyword>
<dbReference type="EMBL" id="JAUKPO010000015">
    <property type="protein sequence ID" value="MDO1449036.1"/>
    <property type="molecule type" value="Genomic_DNA"/>
</dbReference>
<dbReference type="InterPro" id="IPR050248">
    <property type="entry name" value="Polysacc_deacetylase_ArnD"/>
</dbReference>